<keyword evidence="3" id="KW-0540">Nuclease</keyword>
<evidence type="ECO:0000313" key="4">
    <source>
        <dbReference type="Proteomes" id="UP000186040"/>
    </source>
</evidence>
<proteinExistence type="predicted"/>
<dbReference type="STRING" id="1193682.BJP25_07060"/>
<dbReference type="Gene3D" id="1.10.10.1820">
    <property type="entry name" value="BsuBI/PstI restriction endonuclease-like"/>
    <property type="match status" value="1"/>
</dbReference>
<dbReference type="InterPro" id="IPR041963">
    <property type="entry name" value="BsuBI/PstI_C_sf"/>
</dbReference>
<dbReference type="InterPro" id="IPR009528">
    <property type="entry name" value="Restrct_endonuc_II_BsuBI_C"/>
</dbReference>
<keyword evidence="3" id="KW-0255">Endonuclease</keyword>
<gene>
    <name evidence="3" type="ORF">BJP25_07060</name>
</gene>
<comment type="caution">
    <text evidence="3">The sequence shown here is derived from an EMBL/GenBank/DDBJ whole genome shotgun (WGS) entry which is preliminary data.</text>
</comment>
<dbReference type="Proteomes" id="UP000186040">
    <property type="component" value="Unassembled WGS sequence"/>
</dbReference>
<dbReference type="Pfam" id="PF06616">
    <property type="entry name" value="BsuBI_PstI_RE"/>
    <property type="match status" value="1"/>
</dbReference>
<dbReference type="GO" id="GO:0009307">
    <property type="term" value="P:DNA restriction-modification system"/>
    <property type="evidence" value="ECO:0007669"/>
    <property type="project" value="InterPro"/>
</dbReference>
<sequence>MNALVGEARHLLSTLNFDSERSNERSALVLLALANLNPSQHWRDASNPQLRTVEIMDFLRNHHGRDYKPNTRETIRRQTLHQFVEAGLVALNPDQPDRPINSPKTCYQVTDRALEVLKEFGTTNFDAALHRYLSDLPGLQSKYAAEREVNRIPVLLPGGIKIDISPGGQNMLIKQMIKDFCAIFAPHGNILYIGDADSKWKHFDQQGLSSLGIHVDKHGKMPDLIVHMPDRNWLILLEAASSHGPVDAKRHSELNTLFAGSTAGLVFVSCFPDRVTMRKHLANISWETEVWCADAPTHMIHFNGERFLGPYDSK</sequence>
<dbReference type="InterPro" id="IPR041454">
    <property type="entry name" value="BsuBI/PstI_N"/>
</dbReference>
<dbReference type="GO" id="GO:0003677">
    <property type="term" value="F:DNA binding"/>
    <property type="evidence" value="ECO:0007669"/>
    <property type="project" value="InterPro"/>
</dbReference>
<dbReference type="GO" id="GO:0009036">
    <property type="term" value="F:type II site-specific deoxyribonuclease activity"/>
    <property type="evidence" value="ECO:0007669"/>
    <property type="project" value="InterPro"/>
</dbReference>
<dbReference type="Gene3D" id="3.40.1350.80">
    <property type="match status" value="1"/>
</dbReference>
<evidence type="ECO:0000259" key="2">
    <source>
        <dbReference type="Pfam" id="PF17728"/>
    </source>
</evidence>
<keyword evidence="3" id="KW-0378">Hydrolase</keyword>
<dbReference type="AlphaFoldDB" id="A0A1Q9LTH2"/>
<organism evidence="3 4">
    <name type="scientific">Actinokineospora bangkokensis</name>
    <dbReference type="NCBI Taxonomy" id="1193682"/>
    <lineage>
        <taxon>Bacteria</taxon>
        <taxon>Bacillati</taxon>
        <taxon>Actinomycetota</taxon>
        <taxon>Actinomycetes</taxon>
        <taxon>Pseudonocardiales</taxon>
        <taxon>Pseudonocardiaceae</taxon>
        <taxon>Actinokineospora</taxon>
    </lineage>
</organism>
<dbReference type="Pfam" id="PF17728">
    <property type="entry name" value="BsuBI_PstI_RE_N"/>
    <property type="match status" value="1"/>
</dbReference>
<keyword evidence="4" id="KW-1185">Reference proteome</keyword>
<dbReference type="GO" id="GO:0000287">
    <property type="term" value="F:magnesium ion binding"/>
    <property type="evidence" value="ECO:0007669"/>
    <property type="project" value="InterPro"/>
</dbReference>
<evidence type="ECO:0000313" key="3">
    <source>
        <dbReference type="EMBL" id="OLR95299.1"/>
    </source>
</evidence>
<evidence type="ECO:0000259" key="1">
    <source>
        <dbReference type="Pfam" id="PF06616"/>
    </source>
</evidence>
<feature type="domain" description="BsuBI/PstI restriction endonuclease HTH" evidence="2">
    <location>
        <begin position="5"/>
        <end position="137"/>
    </location>
</feature>
<dbReference type="InterPro" id="IPR041962">
    <property type="entry name" value="BsuBI/PstI_N_sf"/>
</dbReference>
<name>A0A1Q9LTH2_9PSEU</name>
<accession>A0A1Q9LTH2</accession>
<reference evidence="3 4" key="1">
    <citation type="submission" date="2016-10" db="EMBL/GenBank/DDBJ databases">
        <title>The Draft Genome Sequence of Actinokineospora bangkokensis 44EHWT reveals the biosynthetic pathway of antifungal compounds Thailandins with unusual extender unit butylmalonyl-CoA.</title>
        <authorList>
            <person name="Greule A."/>
            <person name="Intra B."/>
            <person name="Flemming S."/>
            <person name="Rommel M.G."/>
            <person name="Panbangred W."/>
            <person name="Bechthold A."/>
        </authorList>
    </citation>
    <scope>NUCLEOTIDE SEQUENCE [LARGE SCALE GENOMIC DNA]</scope>
    <source>
        <strain evidence="3 4">44EHW</strain>
    </source>
</reference>
<protein>
    <submittedName>
        <fullName evidence="3">Restriction endonuclease</fullName>
    </submittedName>
</protein>
<feature type="domain" description="BsuBI/PstI restriction endonuclease" evidence="1">
    <location>
        <begin position="152"/>
        <end position="305"/>
    </location>
</feature>
<dbReference type="EMBL" id="MKQR01000003">
    <property type="protein sequence ID" value="OLR95299.1"/>
    <property type="molecule type" value="Genomic_DNA"/>
</dbReference>